<dbReference type="Proteomes" id="UP000251213">
    <property type="component" value="Unassembled WGS sequence"/>
</dbReference>
<name>A0A364K997_9BACL</name>
<feature type="domain" description="Protein kinase" evidence="16">
    <location>
        <begin position="10"/>
        <end position="281"/>
    </location>
</feature>
<feature type="region of interest" description="Disordered" evidence="14">
    <location>
        <begin position="287"/>
        <end position="353"/>
    </location>
</feature>
<keyword evidence="5 13" id="KW-0547">Nucleotide-binding</keyword>
<feature type="compositionally biased region" description="Polar residues" evidence="14">
    <location>
        <begin position="338"/>
        <end position="353"/>
    </location>
</feature>
<gene>
    <name evidence="17" type="ORF">DL897_02135</name>
</gene>
<dbReference type="InterPro" id="IPR000719">
    <property type="entry name" value="Prot_kinase_dom"/>
</dbReference>
<dbReference type="GO" id="GO:0071224">
    <property type="term" value="P:cellular response to peptidoglycan"/>
    <property type="evidence" value="ECO:0007669"/>
    <property type="project" value="UniProtKB-ARBA"/>
</dbReference>
<dbReference type="PROSITE" id="PS00107">
    <property type="entry name" value="PROTEIN_KINASE_ATP"/>
    <property type="match status" value="1"/>
</dbReference>
<dbReference type="PANTHER" id="PTHR43289">
    <property type="entry name" value="MITOGEN-ACTIVATED PROTEIN KINASE KINASE KINASE 20-RELATED"/>
    <property type="match status" value="1"/>
</dbReference>
<dbReference type="Gene3D" id="1.10.510.10">
    <property type="entry name" value="Transferase(Phosphotransferase) domain 1"/>
    <property type="match status" value="1"/>
</dbReference>
<evidence type="ECO:0000256" key="8">
    <source>
        <dbReference type="ARBA" id="ARBA00022968"/>
    </source>
</evidence>
<comment type="catalytic activity">
    <reaction evidence="10">
        <text>L-seryl-[protein] + ATP = O-phospho-L-seryl-[protein] + ADP + H(+)</text>
        <dbReference type="Rhea" id="RHEA:17989"/>
        <dbReference type="Rhea" id="RHEA-COMP:9863"/>
        <dbReference type="Rhea" id="RHEA-COMP:11604"/>
        <dbReference type="ChEBI" id="CHEBI:15378"/>
        <dbReference type="ChEBI" id="CHEBI:29999"/>
        <dbReference type="ChEBI" id="CHEBI:30616"/>
        <dbReference type="ChEBI" id="CHEBI:83421"/>
        <dbReference type="ChEBI" id="CHEBI:456216"/>
        <dbReference type="EC" id="2.7.11.1"/>
    </reaction>
</comment>
<dbReference type="PROSITE" id="PS50011">
    <property type="entry name" value="PROTEIN_KINASE_DOM"/>
    <property type="match status" value="1"/>
</dbReference>
<feature type="transmembrane region" description="Helical" evidence="15">
    <location>
        <begin position="364"/>
        <end position="382"/>
    </location>
</feature>
<dbReference type="RefSeq" id="WP_113657474.1">
    <property type="nucleotide sequence ID" value="NZ_KZ845663.1"/>
</dbReference>
<evidence type="ECO:0000313" key="18">
    <source>
        <dbReference type="Proteomes" id="UP000251213"/>
    </source>
</evidence>
<keyword evidence="15" id="KW-0812">Transmembrane</keyword>
<evidence type="ECO:0000256" key="7">
    <source>
        <dbReference type="ARBA" id="ARBA00022840"/>
    </source>
</evidence>
<dbReference type="GO" id="GO:0005524">
    <property type="term" value="F:ATP binding"/>
    <property type="evidence" value="ECO:0007669"/>
    <property type="project" value="UniProtKB-UniRule"/>
</dbReference>
<comment type="caution">
    <text evidence="17">The sequence shown here is derived from an EMBL/GenBank/DDBJ whole genome shotgun (WGS) entry which is preliminary data.</text>
</comment>
<dbReference type="FunFam" id="3.30.200.20:FF:000035">
    <property type="entry name" value="Serine/threonine protein kinase Stk1"/>
    <property type="match status" value="1"/>
</dbReference>
<evidence type="ECO:0000259" key="16">
    <source>
        <dbReference type="PROSITE" id="PS50011"/>
    </source>
</evidence>
<dbReference type="InterPro" id="IPR017441">
    <property type="entry name" value="Protein_kinase_ATP_BS"/>
</dbReference>
<evidence type="ECO:0000256" key="11">
    <source>
        <dbReference type="ARBA" id="ARBA00060432"/>
    </source>
</evidence>
<evidence type="ECO:0000256" key="3">
    <source>
        <dbReference type="ARBA" id="ARBA00022544"/>
    </source>
</evidence>
<dbReference type="GO" id="GO:0009847">
    <property type="term" value="P:spore germination"/>
    <property type="evidence" value="ECO:0007669"/>
    <property type="project" value="UniProtKB-ARBA"/>
</dbReference>
<evidence type="ECO:0000256" key="2">
    <source>
        <dbReference type="ARBA" id="ARBA00022527"/>
    </source>
</evidence>
<comment type="subcellular location">
    <subcellularLocation>
        <location evidence="11">Spore membrane</location>
        <topology evidence="11">Single-pass type II membrane protein</topology>
    </subcellularLocation>
</comment>
<organism evidence="17 18">
    <name type="scientific">Thermoflavimicrobium daqui</name>
    <dbReference type="NCBI Taxonomy" id="2137476"/>
    <lineage>
        <taxon>Bacteria</taxon>
        <taxon>Bacillati</taxon>
        <taxon>Bacillota</taxon>
        <taxon>Bacilli</taxon>
        <taxon>Bacillales</taxon>
        <taxon>Thermoactinomycetaceae</taxon>
        <taxon>Thermoflavimicrobium</taxon>
    </lineage>
</organism>
<dbReference type="InterPro" id="IPR011009">
    <property type="entry name" value="Kinase-like_dom_sf"/>
</dbReference>
<dbReference type="SUPFAM" id="SSF56112">
    <property type="entry name" value="Protein kinase-like (PK-like)"/>
    <property type="match status" value="1"/>
</dbReference>
<evidence type="ECO:0000256" key="14">
    <source>
        <dbReference type="SAM" id="MobiDB-lite"/>
    </source>
</evidence>
<dbReference type="Pfam" id="PF00069">
    <property type="entry name" value="Pkinase"/>
    <property type="match status" value="1"/>
</dbReference>
<dbReference type="SMART" id="SM00220">
    <property type="entry name" value="S_TKc"/>
    <property type="match status" value="1"/>
</dbReference>
<proteinExistence type="predicted"/>
<dbReference type="CDD" id="cd14014">
    <property type="entry name" value="STKc_PknB_like"/>
    <property type="match status" value="1"/>
</dbReference>
<evidence type="ECO:0000256" key="4">
    <source>
        <dbReference type="ARBA" id="ARBA00022679"/>
    </source>
</evidence>
<evidence type="ECO:0000256" key="10">
    <source>
        <dbReference type="ARBA" id="ARBA00048679"/>
    </source>
</evidence>
<evidence type="ECO:0000256" key="13">
    <source>
        <dbReference type="PROSITE-ProRule" id="PRU10141"/>
    </source>
</evidence>
<dbReference type="OrthoDB" id="9788659at2"/>
<dbReference type="FunFam" id="1.10.510.10:FF:000021">
    <property type="entry name" value="Serine/threonine protein kinase"/>
    <property type="match status" value="1"/>
</dbReference>
<sequence>MKGKKLGGRYEIIQLVGGGGMAEVYKARDLKKNQFVAVKVLSESLSHDNEFIRRFTWEAKATAKLSHPNVVKVFNIGQENKIHYMVMEYVEGRSLKALIKQRGSLSPHECINIAIQICDGLSHAHQNGIIHRDIKPHNILGTRDNEYKITDFGISRLVKPQSTFTKTGMVMGSVHYISPEQARGMRVSYPSDIYSLGIVLYEMVTGRLPFDGNENIAIALQHIQEPIPDPQKINHTVPNELKQIIYKALEKDPNRRYQSAFEIKQALLQARANIPKDHPYVASKAMKQTTHVKTSSSRQSYANSQSNRAQIDRPGMKRPTPTKPISSRSEKMLEPKYLSQTTTLSRSQHRQTPSKIWDEYKNHIIILIGVLVICIIATYFLLTD</sequence>
<dbReference type="EMBL" id="QJKK01000001">
    <property type="protein sequence ID" value="RAL26869.1"/>
    <property type="molecule type" value="Genomic_DNA"/>
</dbReference>
<evidence type="ECO:0000256" key="6">
    <source>
        <dbReference type="ARBA" id="ARBA00022777"/>
    </source>
</evidence>
<evidence type="ECO:0000256" key="5">
    <source>
        <dbReference type="ARBA" id="ARBA00022741"/>
    </source>
</evidence>
<reference evidence="17 18" key="1">
    <citation type="submission" date="2018-06" db="EMBL/GenBank/DDBJ databases">
        <title>Thermoflavimicrobium daqus sp. nov., a thermophilic microbe isolated from Moutai-flavour Daqu.</title>
        <authorList>
            <person name="Wang X."/>
            <person name="Zhou H."/>
        </authorList>
    </citation>
    <scope>NUCLEOTIDE SEQUENCE [LARGE SCALE GENOMIC DNA]</scope>
    <source>
        <strain evidence="17 18">FBKL4.011</strain>
    </source>
</reference>
<accession>A0A364K997</accession>
<keyword evidence="15" id="KW-1133">Transmembrane helix</keyword>
<evidence type="ECO:0000256" key="12">
    <source>
        <dbReference type="ARBA" id="ARBA00070041"/>
    </source>
</evidence>
<keyword evidence="4" id="KW-0808">Transferase</keyword>
<keyword evidence="7 13" id="KW-0067">ATP-binding</keyword>
<dbReference type="AlphaFoldDB" id="A0A364K997"/>
<feature type="compositionally biased region" description="Low complexity" evidence="14">
    <location>
        <begin position="295"/>
        <end position="308"/>
    </location>
</feature>
<reference evidence="17 18" key="2">
    <citation type="submission" date="2018-06" db="EMBL/GenBank/DDBJ databases">
        <authorList>
            <person name="Zhirakovskaya E."/>
        </authorList>
    </citation>
    <scope>NUCLEOTIDE SEQUENCE [LARGE SCALE GENOMIC DNA]</scope>
    <source>
        <strain evidence="17 18">FBKL4.011</strain>
    </source>
</reference>
<feature type="binding site" evidence="13">
    <location>
        <position position="39"/>
    </location>
    <ligand>
        <name>ATP</name>
        <dbReference type="ChEBI" id="CHEBI:30616"/>
    </ligand>
</feature>
<dbReference type="GO" id="GO:0004674">
    <property type="term" value="F:protein serine/threonine kinase activity"/>
    <property type="evidence" value="ECO:0007669"/>
    <property type="project" value="UniProtKB-KW"/>
</dbReference>
<dbReference type="EC" id="2.7.11.1" evidence="1"/>
<evidence type="ECO:0000256" key="9">
    <source>
        <dbReference type="ARBA" id="ARBA00047899"/>
    </source>
</evidence>
<keyword evidence="6" id="KW-0418">Kinase</keyword>
<keyword evidence="2" id="KW-0723">Serine/threonine-protein kinase</keyword>
<comment type="catalytic activity">
    <reaction evidence="9">
        <text>L-threonyl-[protein] + ATP = O-phospho-L-threonyl-[protein] + ADP + H(+)</text>
        <dbReference type="Rhea" id="RHEA:46608"/>
        <dbReference type="Rhea" id="RHEA-COMP:11060"/>
        <dbReference type="Rhea" id="RHEA-COMP:11605"/>
        <dbReference type="ChEBI" id="CHEBI:15378"/>
        <dbReference type="ChEBI" id="CHEBI:30013"/>
        <dbReference type="ChEBI" id="CHEBI:30616"/>
        <dbReference type="ChEBI" id="CHEBI:61977"/>
        <dbReference type="ChEBI" id="CHEBI:456216"/>
        <dbReference type="EC" id="2.7.11.1"/>
    </reaction>
</comment>
<keyword evidence="18" id="KW-1185">Reference proteome</keyword>
<keyword evidence="8" id="KW-0735">Signal-anchor</keyword>
<evidence type="ECO:0000256" key="1">
    <source>
        <dbReference type="ARBA" id="ARBA00012513"/>
    </source>
</evidence>
<evidence type="ECO:0000313" key="17">
    <source>
        <dbReference type="EMBL" id="RAL26869.1"/>
    </source>
</evidence>
<keyword evidence="3" id="KW-0309">Germination</keyword>
<dbReference type="Gene3D" id="3.30.200.20">
    <property type="entry name" value="Phosphorylase Kinase, domain 1"/>
    <property type="match status" value="1"/>
</dbReference>
<dbReference type="PANTHER" id="PTHR43289:SF34">
    <property type="entry name" value="SERINE_THREONINE-PROTEIN KINASE YBDM-RELATED"/>
    <property type="match status" value="1"/>
</dbReference>
<protein>
    <recommendedName>
        <fullName evidence="12">Serine/threonine-protein kinase PrkC</fullName>
        <ecNumber evidence="1">2.7.11.1</ecNumber>
    </recommendedName>
</protein>
<evidence type="ECO:0000256" key="15">
    <source>
        <dbReference type="SAM" id="Phobius"/>
    </source>
</evidence>
<keyword evidence="15" id="KW-0472">Membrane</keyword>
<dbReference type="GO" id="GO:0007165">
    <property type="term" value="P:signal transduction"/>
    <property type="evidence" value="ECO:0007669"/>
    <property type="project" value="UniProtKB-ARBA"/>
</dbReference>